<feature type="transmembrane region" description="Helical" evidence="1">
    <location>
        <begin position="136"/>
        <end position="159"/>
    </location>
</feature>
<evidence type="ECO:0000256" key="1">
    <source>
        <dbReference type="SAM" id="Phobius"/>
    </source>
</evidence>
<feature type="transmembrane region" description="Helical" evidence="1">
    <location>
        <begin position="12"/>
        <end position="32"/>
    </location>
</feature>
<keyword evidence="1" id="KW-1133">Transmembrane helix</keyword>
<reference evidence="2" key="1">
    <citation type="journal article" date="2020" name="mSystems">
        <title>Genome- and Community-Level Interaction Insights into Carbon Utilization and Element Cycling Functions of Hydrothermarchaeota in Hydrothermal Sediment.</title>
        <authorList>
            <person name="Zhou Z."/>
            <person name="Liu Y."/>
            <person name="Xu W."/>
            <person name="Pan J."/>
            <person name="Luo Z.H."/>
            <person name="Li M."/>
        </authorList>
    </citation>
    <scope>NUCLEOTIDE SEQUENCE [LARGE SCALE GENOMIC DNA]</scope>
    <source>
        <strain evidence="2">SpSt-1056</strain>
    </source>
</reference>
<dbReference type="EMBL" id="DRWN01000023">
    <property type="protein sequence ID" value="HHK68064.1"/>
    <property type="molecule type" value="Genomic_DNA"/>
</dbReference>
<feature type="transmembrane region" description="Helical" evidence="1">
    <location>
        <begin position="206"/>
        <end position="228"/>
    </location>
</feature>
<comment type="caution">
    <text evidence="2">The sequence shown here is derived from an EMBL/GenBank/DDBJ whole genome shotgun (WGS) entry which is preliminary data.</text>
</comment>
<sequence>MTYRKSLELVLIAVNAALYAGVGYLTYLGVFAPVVGTVRFWPSVVIPAVFAVVYSPRVGAFGAGIGIFISDMLIHGDPVLSITVGVTSNMAGFYVLGVLAKTLGRAGRGPSLSIAMQAIPLAVTLLALWMNFFGDALTGSVFLGAAILSFGISVFYSLYRPVYAGLIAASSIGLLLGATMIGLGVWGYSQFFSLPAVASGGKNLPLFAAAIWFLWTYLTEIPFLMVLLPPLTAAVKKAVPVAAREQS</sequence>
<proteinExistence type="predicted"/>
<protein>
    <recommendedName>
        <fullName evidence="3">QueT transporter family protein</fullName>
    </recommendedName>
</protein>
<evidence type="ECO:0008006" key="3">
    <source>
        <dbReference type="Google" id="ProtNLM"/>
    </source>
</evidence>
<gene>
    <name evidence="2" type="ORF">ENM11_02765</name>
</gene>
<evidence type="ECO:0000313" key="2">
    <source>
        <dbReference type="EMBL" id="HHK68064.1"/>
    </source>
</evidence>
<feature type="transmembrane region" description="Helical" evidence="1">
    <location>
        <begin position="44"/>
        <end position="69"/>
    </location>
</feature>
<organism evidence="2">
    <name type="scientific">Caldiarchaeum subterraneum</name>
    <dbReference type="NCBI Taxonomy" id="311458"/>
    <lineage>
        <taxon>Archaea</taxon>
        <taxon>Nitrososphaerota</taxon>
        <taxon>Candidatus Caldarchaeales</taxon>
        <taxon>Candidatus Caldarchaeaceae</taxon>
        <taxon>Candidatus Caldarchaeum</taxon>
    </lineage>
</organism>
<dbReference type="AlphaFoldDB" id="A0A7C5LA65"/>
<keyword evidence="1" id="KW-0472">Membrane</keyword>
<feature type="transmembrane region" description="Helical" evidence="1">
    <location>
        <begin position="112"/>
        <end position="130"/>
    </location>
</feature>
<accession>A0A7C5LA65</accession>
<keyword evidence="1" id="KW-0812">Transmembrane</keyword>
<name>A0A7C5LA65_CALS0</name>
<feature type="transmembrane region" description="Helical" evidence="1">
    <location>
        <begin position="166"/>
        <end position="186"/>
    </location>
</feature>
<feature type="transmembrane region" description="Helical" evidence="1">
    <location>
        <begin position="81"/>
        <end position="100"/>
    </location>
</feature>